<evidence type="ECO:0000313" key="11">
    <source>
        <dbReference type="Proteomes" id="UP000647587"/>
    </source>
</evidence>
<dbReference type="Proteomes" id="UP000647587">
    <property type="component" value="Unassembled WGS sequence"/>
</dbReference>
<keyword evidence="11" id="KW-1185">Reference proteome</keyword>
<dbReference type="SUPFAM" id="SSF47384">
    <property type="entry name" value="Homodimeric domain of signal transducing histidine kinase"/>
    <property type="match status" value="1"/>
</dbReference>
<evidence type="ECO:0000256" key="4">
    <source>
        <dbReference type="ARBA" id="ARBA00022679"/>
    </source>
</evidence>
<evidence type="ECO:0000259" key="9">
    <source>
        <dbReference type="PROSITE" id="PS50113"/>
    </source>
</evidence>
<dbReference type="SUPFAM" id="SSF55874">
    <property type="entry name" value="ATPase domain of HSP90 chaperone/DNA topoisomerase II/histidine kinase"/>
    <property type="match status" value="1"/>
</dbReference>
<dbReference type="NCBIfam" id="TIGR00229">
    <property type="entry name" value="sensory_box"/>
    <property type="match status" value="2"/>
</dbReference>
<dbReference type="PROSITE" id="PS50112">
    <property type="entry name" value="PAS"/>
    <property type="match status" value="1"/>
</dbReference>
<dbReference type="SMART" id="SM00065">
    <property type="entry name" value="GAF"/>
    <property type="match status" value="1"/>
</dbReference>
<dbReference type="EMBL" id="BMPP01000019">
    <property type="protein sequence ID" value="GGK38801.1"/>
    <property type="molecule type" value="Genomic_DNA"/>
</dbReference>
<dbReference type="InterPro" id="IPR000700">
    <property type="entry name" value="PAS-assoc_C"/>
</dbReference>
<dbReference type="Gene3D" id="1.10.287.130">
    <property type="match status" value="1"/>
</dbReference>
<dbReference type="InterPro" id="IPR029016">
    <property type="entry name" value="GAF-like_dom_sf"/>
</dbReference>
<dbReference type="RefSeq" id="WP_189011206.1">
    <property type="nucleotide sequence ID" value="NZ_BMPP01000019.1"/>
</dbReference>
<dbReference type="SUPFAM" id="SSF55785">
    <property type="entry name" value="PYP-like sensor domain (PAS domain)"/>
    <property type="match status" value="2"/>
</dbReference>
<reference evidence="11" key="1">
    <citation type="journal article" date="2019" name="Int. J. Syst. Evol. Microbiol.">
        <title>The Global Catalogue of Microorganisms (GCM) 10K type strain sequencing project: providing services to taxonomists for standard genome sequencing and annotation.</title>
        <authorList>
            <consortium name="The Broad Institute Genomics Platform"/>
            <consortium name="The Broad Institute Genome Sequencing Center for Infectious Disease"/>
            <person name="Wu L."/>
            <person name="Ma J."/>
        </authorList>
    </citation>
    <scope>NUCLEOTIDE SEQUENCE [LARGE SCALE GENOMIC DNA]</scope>
    <source>
        <strain evidence="11">JCM 30331</strain>
    </source>
</reference>
<dbReference type="InterPro" id="IPR001610">
    <property type="entry name" value="PAC"/>
</dbReference>
<evidence type="ECO:0000259" key="8">
    <source>
        <dbReference type="PROSITE" id="PS50112"/>
    </source>
</evidence>
<protein>
    <recommendedName>
        <fullName evidence="2">histidine kinase</fullName>
        <ecNumber evidence="2">2.7.13.3</ecNumber>
    </recommendedName>
</protein>
<dbReference type="SUPFAM" id="SSF55781">
    <property type="entry name" value="GAF domain-like"/>
    <property type="match status" value="1"/>
</dbReference>
<name>A0ABQ2F422_9DEIO</name>
<dbReference type="PANTHER" id="PTHR42878">
    <property type="entry name" value="TWO-COMPONENT HISTIDINE KINASE"/>
    <property type="match status" value="1"/>
</dbReference>
<dbReference type="InterPro" id="IPR004358">
    <property type="entry name" value="Sig_transdc_His_kin-like_C"/>
</dbReference>
<dbReference type="SMART" id="SM00388">
    <property type="entry name" value="HisKA"/>
    <property type="match status" value="1"/>
</dbReference>
<dbReference type="Gene3D" id="3.30.565.10">
    <property type="entry name" value="Histidine kinase-like ATPase, C-terminal domain"/>
    <property type="match status" value="1"/>
</dbReference>
<dbReference type="Pfam" id="PF08447">
    <property type="entry name" value="PAS_3"/>
    <property type="match status" value="1"/>
</dbReference>
<comment type="catalytic activity">
    <reaction evidence="1">
        <text>ATP + protein L-histidine = ADP + protein N-phospho-L-histidine.</text>
        <dbReference type="EC" id="2.7.13.3"/>
    </reaction>
</comment>
<organism evidence="10 11">
    <name type="scientific">Deinococcus malanensis</name>
    <dbReference type="NCBI Taxonomy" id="1706855"/>
    <lineage>
        <taxon>Bacteria</taxon>
        <taxon>Thermotogati</taxon>
        <taxon>Deinococcota</taxon>
        <taxon>Deinococci</taxon>
        <taxon>Deinococcales</taxon>
        <taxon>Deinococcaceae</taxon>
        <taxon>Deinococcus</taxon>
    </lineage>
</organism>
<evidence type="ECO:0000256" key="1">
    <source>
        <dbReference type="ARBA" id="ARBA00000085"/>
    </source>
</evidence>
<evidence type="ECO:0000256" key="5">
    <source>
        <dbReference type="ARBA" id="ARBA00022777"/>
    </source>
</evidence>
<dbReference type="CDD" id="cd00082">
    <property type="entry name" value="HisKA"/>
    <property type="match status" value="1"/>
</dbReference>
<keyword evidence="3" id="KW-0597">Phosphoprotein</keyword>
<dbReference type="InterPro" id="IPR003018">
    <property type="entry name" value="GAF"/>
</dbReference>
<accession>A0ABQ2F422</accession>
<feature type="domain" description="PAS" evidence="8">
    <location>
        <begin position="1"/>
        <end position="38"/>
    </location>
</feature>
<dbReference type="PRINTS" id="PR00344">
    <property type="entry name" value="BCTRLSENSOR"/>
</dbReference>
<feature type="domain" description="PAC" evidence="9">
    <location>
        <begin position="348"/>
        <end position="400"/>
    </location>
</feature>
<proteinExistence type="predicted"/>
<dbReference type="InterPro" id="IPR036097">
    <property type="entry name" value="HisK_dim/P_sf"/>
</dbReference>
<feature type="domain" description="Histidine kinase" evidence="7">
    <location>
        <begin position="418"/>
        <end position="630"/>
    </location>
</feature>
<evidence type="ECO:0000256" key="6">
    <source>
        <dbReference type="ARBA" id="ARBA00023136"/>
    </source>
</evidence>
<evidence type="ECO:0000256" key="2">
    <source>
        <dbReference type="ARBA" id="ARBA00012438"/>
    </source>
</evidence>
<comment type="caution">
    <text evidence="10">The sequence shown here is derived from an EMBL/GenBank/DDBJ whole genome shotgun (WGS) entry which is preliminary data.</text>
</comment>
<dbReference type="InterPro" id="IPR013655">
    <property type="entry name" value="PAS_fold_3"/>
</dbReference>
<sequence length="630" mass="70233">MIIDRHGRVVEWYTSAQTTFGYTRDEAIGRTLNDLIIPVPDRAAYGQHLESALCQDEVYVFDHQVNALHRDGYVFPCELSMHAFPTVGTRLFTVHPRNLSEIQRAQARSARLHQLTRGLAGVLTPEEVARVVLNEAPLLTGARAVVVLGLDKTGAHLQSQGQVGFTSLMADWFTQVPLNSVLPVAEATRTGEALFLTGDEISQRIPELAKLRDPELRRGAALPLVVNDRVTGVLGLGFEGERPFDDAERAFLTSVATVCAQALERARLYELTRVSETRYRSLVEATSQIVWTVPPTGAFDTDQPAWRAYTGQSVEAHLGWGWADALHPEDRDVITQGWMQAYQSRAVFEGEARVRRHDGVYRLMEIRAVPVLDNAGLLREWVGVLTDVTEQRLAQEELRERTRALERANVELDAFSYSVSHDLRAPVRHMFGFLGLARRALSTGANDKAAGYVSTAQNAATRMNTMIDALLTLSRTSMQPLQLGPVDLQMLVNRVRQDLDLENTDRQVIWEIGHLPVVQGDSGTLELMLMNLLSNAVKYTSRRDRAVIRVWAEERPQAWAVFVADNGAGFDPRYAERLFGVFQRLHRADEFEGTGVGLANVRRIVERHGGQVWADAVPGEGATFAFTLPK</sequence>
<dbReference type="Pfam" id="PF13426">
    <property type="entry name" value="PAS_9"/>
    <property type="match status" value="1"/>
</dbReference>
<dbReference type="InterPro" id="IPR000014">
    <property type="entry name" value="PAS"/>
</dbReference>
<dbReference type="InterPro" id="IPR050351">
    <property type="entry name" value="BphY/WalK/GraS-like"/>
</dbReference>
<keyword evidence="5" id="KW-0418">Kinase</keyword>
<dbReference type="InterPro" id="IPR003594">
    <property type="entry name" value="HATPase_dom"/>
</dbReference>
<dbReference type="SMART" id="SM00086">
    <property type="entry name" value="PAC"/>
    <property type="match status" value="1"/>
</dbReference>
<keyword evidence="6" id="KW-0472">Membrane</keyword>
<dbReference type="InterPro" id="IPR003661">
    <property type="entry name" value="HisK_dim/P_dom"/>
</dbReference>
<dbReference type="Gene3D" id="3.30.450.40">
    <property type="match status" value="1"/>
</dbReference>
<dbReference type="InterPro" id="IPR036890">
    <property type="entry name" value="HATPase_C_sf"/>
</dbReference>
<dbReference type="InterPro" id="IPR005467">
    <property type="entry name" value="His_kinase_dom"/>
</dbReference>
<dbReference type="Pfam" id="PF00512">
    <property type="entry name" value="HisKA"/>
    <property type="match status" value="1"/>
</dbReference>
<dbReference type="Gene3D" id="3.30.450.20">
    <property type="entry name" value="PAS domain"/>
    <property type="match status" value="2"/>
</dbReference>
<evidence type="ECO:0000259" key="7">
    <source>
        <dbReference type="PROSITE" id="PS50109"/>
    </source>
</evidence>
<dbReference type="Pfam" id="PF13185">
    <property type="entry name" value="GAF_2"/>
    <property type="match status" value="1"/>
</dbReference>
<gene>
    <name evidence="10" type="ORF">GCM10008955_35690</name>
</gene>
<dbReference type="InterPro" id="IPR035965">
    <property type="entry name" value="PAS-like_dom_sf"/>
</dbReference>
<dbReference type="PANTHER" id="PTHR42878:SF15">
    <property type="entry name" value="BACTERIOPHYTOCHROME"/>
    <property type="match status" value="1"/>
</dbReference>
<evidence type="ECO:0000256" key="3">
    <source>
        <dbReference type="ARBA" id="ARBA00022553"/>
    </source>
</evidence>
<dbReference type="CDD" id="cd00130">
    <property type="entry name" value="PAS"/>
    <property type="match status" value="2"/>
</dbReference>
<dbReference type="SMART" id="SM00387">
    <property type="entry name" value="HATPase_c"/>
    <property type="match status" value="1"/>
</dbReference>
<dbReference type="Pfam" id="PF02518">
    <property type="entry name" value="HATPase_c"/>
    <property type="match status" value="1"/>
</dbReference>
<dbReference type="PROSITE" id="PS50109">
    <property type="entry name" value="HIS_KIN"/>
    <property type="match status" value="1"/>
</dbReference>
<dbReference type="PROSITE" id="PS50113">
    <property type="entry name" value="PAC"/>
    <property type="match status" value="1"/>
</dbReference>
<dbReference type="EC" id="2.7.13.3" evidence="2"/>
<evidence type="ECO:0000313" key="10">
    <source>
        <dbReference type="EMBL" id="GGK38801.1"/>
    </source>
</evidence>
<keyword evidence="4" id="KW-0808">Transferase</keyword>